<dbReference type="Proteomes" id="UP000011715">
    <property type="component" value="Unassembled WGS sequence"/>
</dbReference>
<feature type="domain" description="Gcp-like" evidence="2">
    <location>
        <begin position="118"/>
        <end position="170"/>
    </location>
</feature>
<evidence type="ECO:0000313" key="4">
    <source>
        <dbReference type="EnsemblFungi" id="MAPG_03168T0"/>
    </source>
</evidence>
<dbReference type="PANTHER" id="PTHR11735:SF6">
    <property type="entry name" value="TRNA N6-ADENOSINE THREONYLCARBAMOYLTRANSFERASE, MITOCHONDRIAL"/>
    <property type="match status" value="1"/>
</dbReference>
<dbReference type="Gene3D" id="3.30.420.40">
    <property type="match status" value="1"/>
</dbReference>
<dbReference type="AlphaFoldDB" id="A0A0C4DTA7"/>
<sequence>MEFNFSGFLGAVIAVVQKRMQEEKDMLLKASLSSEAPPTPSSTEPRSSESEALDAENPSQGAPAAPADPSHLAFGDTERRTMAVEVMRLLFENLGSRAIMALQEEQRGAAQAATKPITITRTLVVSGGVASNGFLRHVLRCMLDVRGFGHVEVVAPPPRFCTDNAAMIAWAGIEMYEQGWTTDDGVLALKDWAVDPDGPDGGILGAPGWIGPGKEEG</sequence>
<feature type="compositionally biased region" description="Low complexity" evidence="1">
    <location>
        <begin position="30"/>
        <end position="45"/>
    </location>
</feature>
<dbReference type="eggNOG" id="KOG2707">
    <property type="taxonomic scope" value="Eukaryota"/>
</dbReference>
<protein>
    <submittedName>
        <fullName evidence="3">Glycoprotease pgp1</fullName>
    </submittedName>
</protein>
<dbReference type="GO" id="GO:0072670">
    <property type="term" value="P:mitochondrial tRNA threonylcarbamoyladenosine modification"/>
    <property type="evidence" value="ECO:0007669"/>
    <property type="project" value="TreeGrafter"/>
</dbReference>
<accession>A0A0C4DTA7</accession>
<reference evidence="4" key="5">
    <citation type="submission" date="2015-06" db="UniProtKB">
        <authorList>
            <consortium name="EnsemblFungi"/>
        </authorList>
    </citation>
    <scope>IDENTIFICATION</scope>
    <source>
        <strain evidence="4">ATCC 64411</strain>
    </source>
</reference>
<keyword evidence="3" id="KW-0378">Hydrolase</keyword>
<gene>
    <name evidence="3" type="ORF">MAPG_03168</name>
</gene>
<dbReference type="STRING" id="644358.A0A0C4DTA7"/>
<reference evidence="3" key="3">
    <citation type="submission" date="2011-03" db="EMBL/GenBank/DDBJ databases">
        <title>Annotation of Magnaporthe poae ATCC 64411.</title>
        <authorList>
            <person name="Ma L.-J."/>
            <person name="Dead R."/>
            <person name="Young S.K."/>
            <person name="Zeng Q."/>
            <person name="Gargeya S."/>
            <person name="Fitzgerald M."/>
            <person name="Haas B."/>
            <person name="Abouelleil A."/>
            <person name="Alvarado L."/>
            <person name="Arachchi H.M."/>
            <person name="Berlin A."/>
            <person name="Brown A."/>
            <person name="Chapman S.B."/>
            <person name="Chen Z."/>
            <person name="Dunbar C."/>
            <person name="Freedman E."/>
            <person name="Gearin G."/>
            <person name="Gellesch M."/>
            <person name="Goldberg J."/>
            <person name="Griggs A."/>
            <person name="Gujja S."/>
            <person name="Heiman D."/>
            <person name="Howarth C."/>
            <person name="Larson L."/>
            <person name="Lui A."/>
            <person name="MacDonald P.J.P."/>
            <person name="Mehta T."/>
            <person name="Montmayeur A."/>
            <person name="Murphy C."/>
            <person name="Neiman D."/>
            <person name="Pearson M."/>
            <person name="Priest M."/>
            <person name="Roberts A."/>
            <person name="Saif S."/>
            <person name="Shea T."/>
            <person name="Shenoy N."/>
            <person name="Sisk P."/>
            <person name="Stolte C."/>
            <person name="Sykes S."/>
            <person name="Yandava C."/>
            <person name="Wortman J."/>
            <person name="Nusbaum C."/>
            <person name="Birren B."/>
        </authorList>
    </citation>
    <scope>NUCLEOTIDE SEQUENCE</scope>
    <source>
        <strain evidence="3">ATCC 64411</strain>
    </source>
</reference>
<dbReference type="VEuPathDB" id="FungiDB:MAPG_03168"/>
<dbReference type="OrthoDB" id="10259622at2759"/>
<dbReference type="GO" id="GO:0006508">
    <property type="term" value="P:proteolysis"/>
    <property type="evidence" value="ECO:0007669"/>
    <property type="project" value="UniProtKB-KW"/>
</dbReference>
<evidence type="ECO:0000313" key="3">
    <source>
        <dbReference type="EMBL" id="KLU84123.1"/>
    </source>
</evidence>
<evidence type="ECO:0000259" key="2">
    <source>
        <dbReference type="Pfam" id="PF00814"/>
    </source>
</evidence>
<dbReference type="GO" id="GO:0008233">
    <property type="term" value="F:peptidase activity"/>
    <property type="evidence" value="ECO:0007669"/>
    <property type="project" value="UniProtKB-KW"/>
</dbReference>
<dbReference type="SUPFAM" id="SSF53067">
    <property type="entry name" value="Actin-like ATPase domain"/>
    <property type="match status" value="1"/>
</dbReference>
<organism evidence="4 5">
    <name type="scientific">Magnaporthiopsis poae (strain ATCC 64411 / 73-15)</name>
    <name type="common">Kentucky bluegrass fungus</name>
    <name type="synonym">Magnaporthe poae</name>
    <dbReference type="NCBI Taxonomy" id="644358"/>
    <lineage>
        <taxon>Eukaryota</taxon>
        <taxon>Fungi</taxon>
        <taxon>Dikarya</taxon>
        <taxon>Ascomycota</taxon>
        <taxon>Pezizomycotina</taxon>
        <taxon>Sordariomycetes</taxon>
        <taxon>Sordariomycetidae</taxon>
        <taxon>Magnaporthales</taxon>
        <taxon>Magnaporthaceae</taxon>
        <taxon>Magnaporthiopsis</taxon>
    </lineage>
</organism>
<reference evidence="5" key="2">
    <citation type="submission" date="2010-05" db="EMBL/GenBank/DDBJ databases">
        <title>The genome sequence of Magnaporthe poae strain ATCC 64411.</title>
        <authorList>
            <person name="Ma L.-J."/>
            <person name="Dead R."/>
            <person name="Young S."/>
            <person name="Zeng Q."/>
            <person name="Koehrsen M."/>
            <person name="Alvarado L."/>
            <person name="Berlin A."/>
            <person name="Chapman S.B."/>
            <person name="Chen Z."/>
            <person name="Freedman E."/>
            <person name="Gellesch M."/>
            <person name="Goldberg J."/>
            <person name="Griggs A."/>
            <person name="Gujja S."/>
            <person name="Heilman E.R."/>
            <person name="Heiman D."/>
            <person name="Hepburn T."/>
            <person name="Howarth C."/>
            <person name="Jen D."/>
            <person name="Larson L."/>
            <person name="Mehta T."/>
            <person name="Neiman D."/>
            <person name="Pearson M."/>
            <person name="Roberts A."/>
            <person name="Saif S."/>
            <person name="Shea T."/>
            <person name="Shenoy N."/>
            <person name="Sisk P."/>
            <person name="Stolte C."/>
            <person name="Sykes S."/>
            <person name="Walk T."/>
            <person name="White J."/>
            <person name="Yandava C."/>
            <person name="Haas B."/>
            <person name="Nusbaum C."/>
            <person name="Birren B."/>
        </authorList>
    </citation>
    <scope>NUCLEOTIDE SEQUENCE [LARGE SCALE GENOMIC DNA]</scope>
    <source>
        <strain evidence="5">ATCC 64411 / 73-15</strain>
    </source>
</reference>
<reference evidence="3" key="1">
    <citation type="submission" date="2010-05" db="EMBL/GenBank/DDBJ databases">
        <title>The Genome Sequence of Magnaporthe poae strain ATCC 64411.</title>
        <authorList>
            <consortium name="The Broad Institute Genome Sequencing Platform"/>
            <consortium name="Broad Institute Genome Sequencing Center for Infectious Disease"/>
            <person name="Ma L.-J."/>
            <person name="Dead R."/>
            <person name="Young S."/>
            <person name="Zeng Q."/>
            <person name="Koehrsen M."/>
            <person name="Alvarado L."/>
            <person name="Berlin A."/>
            <person name="Chapman S.B."/>
            <person name="Chen Z."/>
            <person name="Freedman E."/>
            <person name="Gellesch M."/>
            <person name="Goldberg J."/>
            <person name="Griggs A."/>
            <person name="Gujja S."/>
            <person name="Heilman E.R."/>
            <person name="Heiman D."/>
            <person name="Hepburn T."/>
            <person name="Howarth C."/>
            <person name="Jen D."/>
            <person name="Larson L."/>
            <person name="Mehta T."/>
            <person name="Neiman D."/>
            <person name="Pearson M."/>
            <person name="Roberts A."/>
            <person name="Saif S."/>
            <person name="Shea T."/>
            <person name="Shenoy N."/>
            <person name="Sisk P."/>
            <person name="Stolte C."/>
            <person name="Sykes S."/>
            <person name="Walk T."/>
            <person name="White J."/>
            <person name="Yandava C."/>
            <person name="Haas B."/>
            <person name="Nusbaum C."/>
            <person name="Birren B."/>
        </authorList>
    </citation>
    <scope>NUCLEOTIDE SEQUENCE</scope>
    <source>
        <strain evidence="3">ATCC 64411</strain>
    </source>
</reference>
<name>A0A0C4DTA7_MAGP6</name>
<proteinExistence type="predicted"/>
<evidence type="ECO:0000256" key="1">
    <source>
        <dbReference type="SAM" id="MobiDB-lite"/>
    </source>
</evidence>
<dbReference type="InterPro" id="IPR043129">
    <property type="entry name" value="ATPase_NBD"/>
</dbReference>
<dbReference type="InterPro" id="IPR000905">
    <property type="entry name" value="Gcp-like_dom"/>
</dbReference>
<keyword evidence="5" id="KW-1185">Reference proteome</keyword>
<dbReference type="EMBL" id="GL876967">
    <property type="protein sequence ID" value="KLU84123.1"/>
    <property type="molecule type" value="Genomic_DNA"/>
</dbReference>
<dbReference type="GO" id="GO:0005739">
    <property type="term" value="C:mitochondrion"/>
    <property type="evidence" value="ECO:0007669"/>
    <property type="project" value="TreeGrafter"/>
</dbReference>
<keyword evidence="3" id="KW-0645">Protease</keyword>
<feature type="region of interest" description="Disordered" evidence="1">
    <location>
        <begin position="27"/>
        <end position="73"/>
    </location>
</feature>
<dbReference type="EnsemblFungi" id="MAPG_03168T0">
    <property type="protein sequence ID" value="MAPG_03168T0"/>
    <property type="gene ID" value="MAPG_03168"/>
</dbReference>
<reference evidence="4" key="4">
    <citation type="journal article" date="2015" name="G3 (Bethesda)">
        <title>Genome sequences of three phytopathogenic species of the Magnaporthaceae family of fungi.</title>
        <authorList>
            <person name="Okagaki L.H."/>
            <person name="Nunes C.C."/>
            <person name="Sailsbery J."/>
            <person name="Clay B."/>
            <person name="Brown D."/>
            <person name="John T."/>
            <person name="Oh Y."/>
            <person name="Young N."/>
            <person name="Fitzgerald M."/>
            <person name="Haas B.J."/>
            <person name="Zeng Q."/>
            <person name="Young S."/>
            <person name="Adiconis X."/>
            <person name="Fan L."/>
            <person name="Levin J.Z."/>
            <person name="Mitchell T.K."/>
            <person name="Okubara P.A."/>
            <person name="Farman M.L."/>
            <person name="Kohn L.M."/>
            <person name="Birren B."/>
            <person name="Ma L.-J."/>
            <person name="Dean R.A."/>
        </authorList>
    </citation>
    <scope>NUCLEOTIDE SEQUENCE</scope>
    <source>
        <strain evidence="4">ATCC 64411 / 73-15</strain>
    </source>
</reference>
<dbReference type="EMBL" id="ADBL01000769">
    <property type="status" value="NOT_ANNOTATED_CDS"/>
    <property type="molecule type" value="Genomic_DNA"/>
</dbReference>
<dbReference type="Pfam" id="PF00814">
    <property type="entry name" value="TsaD"/>
    <property type="match status" value="1"/>
</dbReference>
<dbReference type="PANTHER" id="PTHR11735">
    <property type="entry name" value="TRNA N6-ADENOSINE THREONYLCARBAMOYLTRANSFERASE"/>
    <property type="match status" value="1"/>
</dbReference>
<evidence type="ECO:0000313" key="5">
    <source>
        <dbReference type="Proteomes" id="UP000011715"/>
    </source>
</evidence>